<reference evidence="1" key="1">
    <citation type="submission" date="2019-08" db="EMBL/GenBank/DDBJ databases">
        <title>The improved chromosome-level genome for the pearl oyster Pinctada fucata martensii using PacBio sequencing and Hi-C.</title>
        <authorList>
            <person name="Zheng Z."/>
        </authorList>
    </citation>
    <scope>NUCLEOTIDE SEQUENCE</scope>
    <source>
        <strain evidence="1">ZZ-2019</strain>
        <tissue evidence="1">Adductor muscle</tissue>
    </source>
</reference>
<proteinExistence type="predicted"/>
<sequence>MSNRCQLRTTIFYVRSKWCGQTTLPLVRFPSGLEEHSIHFIMRPDAQEESASLACMQHPSLQFGRNITSGYFNFGRYKFILWLDGSNGLRQNITHHSGQWDIMCMTSSPYRPQNFLSDDASSCGHGAYVMVTALPGKYNSSYHVTVKTINPMKISIHSYKESDSGFWDNNDDDNDEDDDVNNYEKSHNIYMADQKTAIRFQENKENIVRRIKSALKNFYKRQ</sequence>
<organism evidence="1 2">
    <name type="scientific">Pinctada imbricata</name>
    <name type="common">Atlantic pearl-oyster</name>
    <name type="synonym">Pinctada martensii</name>
    <dbReference type="NCBI Taxonomy" id="66713"/>
    <lineage>
        <taxon>Eukaryota</taxon>
        <taxon>Metazoa</taxon>
        <taxon>Spiralia</taxon>
        <taxon>Lophotrochozoa</taxon>
        <taxon>Mollusca</taxon>
        <taxon>Bivalvia</taxon>
        <taxon>Autobranchia</taxon>
        <taxon>Pteriomorphia</taxon>
        <taxon>Pterioida</taxon>
        <taxon>Pterioidea</taxon>
        <taxon>Pteriidae</taxon>
        <taxon>Pinctada</taxon>
    </lineage>
</organism>
<evidence type="ECO:0000313" key="2">
    <source>
        <dbReference type="Proteomes" id="UP001186944"/>
    </source>
</evidence>
<gene>
    <name evidence="1" type="ORF">FSP39_014924</name>
</gene>
<evidence type="ECO:0000313" key="1">
    <source>
        <dbReference type="EMBL" id="KAK3100109.1"/>
    </source>
</evidence>
<dbReference type="AlphaFoldDB" id="A0AA88Y8G7"/>
<accession>A0AA88Y8G7</accession>
<protein>
    <submittedName>
        <fullName evidence="1">Uncharacterized protein</fullName>
    </submittedName>
</protein>
<comment type="caution">
    <text evidence="1">The sequence shown here is derived from an EMBL/GenBank/DDBJ whole genome shotgun (WGS) entry which is preliminary data.</text>
</comment>
<dbReference type="EMBL" id="VSWD01000006">
    <property type="protein sequence ID" value="KAK3100109.1"/>
    <property type="molecule type" value="Genomic_DNA"/>
</dbReference>
<dbReference type="Proteomes" id="UP001186944">
    <property type="component" value="Unassembled WGS sequence"/>
</dbReference>
<keyword evidence="2" id="KW-1185">Reference proteome</keyword>
<name>A0AA88Y8G7_PINIB</name>